<sequence>MKKLFTILMMALVVIGLVAGCGSDSKKDGGDQKQGTIGFSVSTQNNPFFVSLKKGVEEQAKTMGLKVKIVDAQNDPAKQANDISDLLESGVTVLIVNPVDSAAISTSVEAANNKKIPVITVDRSADKGTVVSHIASDNVKGGEMAAKLIADKMGNGAKVAELEGIPGASATRERGQGFHNIADKMLTVVTKQTAEFDRTKGLNVATNMLQANPDVVAIFAHNDEMALGAIQAAKSAGKQIFIVGFDGTEDAQKAVQDGTMAATIAQQPELMGKLAVETAAKVVKGEKVEAKIPAELKLVTKQ</sequence>
<dbReference type="InterPro" id="IPR025997">
    <property type="entry name" value="SBP_2_dom"/>
</dbReference>
<keyword evidence="3 4" id="KW-0732">Signal</keyword>
<dbReference type="EMBL" id="JAWJZB010000004">
    <property type="protein sequence ID" value="MDV5087995.1"/>
    <property type="molecule type" value="Genomic_DNA"/>
</dbReference>
<evidence type="ECO:0000313" key="6">
    <source>
        <dbReference type="EMBL" id="MDV5087995.1"/>
    </source>
</evidence>
<evidence type="ECO:0000256" key="2">
    <source>
        <dbReference type="ARBA" id="ARBA00007639"/>
    </source>
</evidence>
<feature type="domain" description="Periplasmic binding protein" evidence="5">
    <location>
        <begin position="37"/>
        <end position="287"/>
    </location>
</feature>
<feature type="chain" id="PRO_5046668149" evidence="4">
    <location>
        <begin position="20"/>
        <end position="302"/>
    </location>
</feature>
<name>A0ABU3Z7V5_9FIRM</name>
<protein>
    <submittedName>
        <fullName evidence="6">Ribose ABC transporter substrate-binding protein RbsB</fullName>
    </submittedName>
</protein>
<comment type="similarity">
    <text evidence="2">Belongs to the bacterial solute-binding protein 2 family.</text>
</comment>
<evidence type="ECO:0000256" key="4">
    <source>
        <dbReference type="SAM" id="SignalP"/>
    </source>
</evidence>
<dbReference type="Pfam" id="PF13407">
    <property type="entry name" value="Peripla_BP_4"/>
    <property type="match status" value="1"/>
</dbReference>
<evidence type="ECO:0000256" key="3">
    <source>
        <dbReference type="ARBA" id="ARBA00022729"/>
    </source>
</evidence>
<accession>A0ABU3Z7V5</accession>
<dbReference type="NCBIfam" id="NF007936">
    <property type="entry name" value="PRK10653.1"/>
    <property type="match status" value="1"/>
</dbReference>
<comment type="caution">
    <text evidence="6">The sequence shown here is derived from an EMBL/GenBank/DDBJ whole genome shotgun (WGS) entry which is preliminary data.</text>
</comment>
<dbReference type="PANTHER" id="PTHR46847">
    <property type="entry name" value="D-ALLOSE-BINDING PERIPLASMIC PROTEIN-RELATED"/>
    <property type="match status" value="1"/>
</dbReference>
<dbReference type="PANTHER" id="PTHR46847:SF1">
    <property type="entry name" value="D-ALLOSE-BINDING PERIPLASMIC PROTEIN-RELATED"/>
    <property type="match status" value="1"/>
</dbReference>
<feature type="signal peptide" evidence="4">
    <location>
        <begin position="1"/>
        <end position="19"/>
    </location>
</feature>
<evidence type="ECO:0000259" key="5">
    <source>
        <dbReference type="Pfam" id="PF13407"/>
    </source>
</evidence>
<organism evidence="6 7">
    <name type="scientific">Veillonella absiana</name>
    <dbReference type="NCBI Taxonomy" id="3079305"/>
    <lineage>
        <taxon>Bacteria</taxon>
        <taxon>Bacillati</taxon>
        <taxon>Bacillota</taxon>
        <taxon>Negativicutes</taxon>
        <taxon>Veillonellales</taxon>
        <taxon>Veillonellaceae</taxon>
        <taxon>Veillonella</taxon>
    </lineage>
</organism>
<dbReference type="CDD" id="cd06323">
    <property type="entry name" value="PBP1_ribose_binding"/>
    <property type="match status" value="1"/>
</dbReference>
<dbReference type="PROSITE" id="PS51257">
    <property type="entry name" value="PROKAR_LIPOPROTEIN"/>
    <property type="match status" value="1"/>
</dbReference>
<dbReference type="InterPro" id="IPR028082">
    <property type="entry name" value="Peripla_BP_I"/>
</dbReference>
<proteinExistence type="inferred from homology"/>
<dbReference type="Gene3D" id="3.40.50.2300">
    <property type="match status" value="2"/>
</dbReference>
<evidence type="ECO:0000313" key="7">
    <source>
        <dbReference type="Proteomes" id="UP001272515"/>
    </source>
</evidence>
<comment type="subcellular location">
    <subcellularLocation>
        <location evidence="1">Cell envelope</location>
    </subcellularLocation>
</comment>
<gene>
    <name evidence="6" type="primary">rbsB</name>
    <name evidence="6" type="ORF">RVY80_03920</name>
</gene>
<reference evidence="6 7" key="1">
    <citation type="submission" date="2023-10" db="EMBL/GenBank/DDBJ databases">
        <title>Veillonella sp. nov., isolated from a pig farm feces dump.</title>
        <authorList>
            <person name="Chang Y.-H."/>
        </authorList>
    </citation>
    <scope>NUCLEOTIDE SEQUENCE [LARGE SCALE GENOMIC DNA]</scope>
    <source>
        <strain evidence="6 7">YH-vei2233</strain>
    </source>
</reference>
<dbReference type="Proteomes" id="UP001272515">
    <property type="component" value="Unassembled WGS sequence"/>
</dbReference>
<evidence type="ECO:0000256" key="1">
    <source>
        <dbReference type="ARBA" id="ARBA00004196"/>
    </source>
</evidence>
<dbReference type="RefSeq" id="WP_295189529.1">
    <property type="nucleotide sequence ID" value="NZ_JAWJZA010000002.1"/>
</dbReference>
<dbReference type="SUPFAM" id="SSF53822">
    <property type="entry name" value="Periplasmic binding protein-like I"/>
    <property type="match status" value="1"/>
</dbReference>
<keyword evidence="7" id="KW-1185">Reference proteome</keyword>